<dbReference type="GO" id="GO:0005739">
    <property type="term" value="C:mitochondrion"/>
    <property type="evidence" value="ECO:0007669"/>
    <property type="project" value="UniProtKB-SubCell"/>
</dbReference>
<keyword evidence="4 11" id="KW-0436">Ligase</keyword>
<sequence>MYLLLHSARRTLASRWICRSCRGIKHASTNTNIVSYTSTPREPSKAAQELRNGGPTRTRFAPSPTGFLHLGSLRTALFNYLVAKATGGQFLLRIEDTDQKRIVPGAEERLYEDLEWAGIEWDEGPRIGGPYGPYLQSQRTAIYRSHIEQLLESGNAYRCFCSPERLHTLAEHRQSHGNAPDYDRACAHIPKEQSDDRAAKGEAHVVRLKAPDKYPVYKDLVYGLVRQSGDYKQKMLLEQYDDPILLKSDGFPTYHLANVVDDHLMKITHVIRGSEWMSSTPKHLAMYEAFGWEPPKFAHVSLLVDSTHAKLSKRTGSVELAEWRDKEGVFPEVLNNFVSLLGWSHGQKNDVMNMEELIRNASLKFTRGDTTVAFEKLWFLQRRHAYRYVSLPPSTPYNPRHDINKLALPLLLKHLSERPELSESPPPTEDFVRSLLWADAQNYTTPSEFITRNITFFIPPTSSDLHATIPSLKLHNIPARELPAPANSSISALFAAEFRSLSRVERWSTPNLVAWTKALVQRQLRHSLDAGLVEDDKLTALFRKAWGKVMHQYIRWAIAAGRPGPDGLVSMEILGERETLRRFELARKVVMGVRDEGADPAMPVSDSVPRTKAPDGKVESESMSG</sequence>
<dbReference type="InterPro" id="IPR020058">
    <property type="entry name" value="Glu/Gln-tRNA-synth_Ib_cat-dom"/>
</dbReference>
<dbReference type="CDD" id="cd00808">
    <property type="entry name" value="GluRS_core"/>
    <property type="match status" value="1"/>
</dbReference>
<dbReference type="InterPro" id="IPR008925">
    <property type="entry name" value="aa_tRNA-synth_I_cd-bd_sf"/>
</dbReference>
<feature type="region of interest" description="Disordered" evidence="12">
    <location>
        <begin position="596"/>
        <end position="625"/>
    </location>
</feature>
<dbReference type="InterPro" id="IPR033910">
    <property type="entry name" value="GluRS_core"/>
</dbReference>
<evidence type="ECO:0000256" key="7">
    <source>
        <dbReference type="ARBA" id="ARBA00022917"/>
    </source>
</evidence>
<accession>A0A559MJX1</accession>
<dbReference type="Pfam" id="PF00749">
    <property type="entry name" value="tRNA-synt_1c"/>
    <property type="match status" value="1"/>
</dbReference>
<name>A0A559MJX1_9HELO</name>
<comment type="subcellular location">
    <subcellularLocation>
        <location evidence="1">Mitochondrion</location>
    </subcellularLocation>
</comment>
<dbReference type="InterPro" id="IPR020751">
    <property type="entry name" value="aa-tRNA-synth_I_codon-bd_sub2"/>
</dbReference>
<dbReference type="GO" id="GO:0005524">
    <property type="term" value="F:ATP binding"/>
    <property type="evidence" value="ECO:0007669"/>
    <property type="project" value="UniProtKB-KW"/>
</dbReference>
<comment type="similarity">
    <text evidence="2">Belongs to the class-I aminoacyl-tRNA synthetase family. Glutamate--tRNA ligase type 1 subfamily.</text>
</comment>
<keyword evidence="8 11" id="KW-0030">Aminoacyl-tRNA synthetase</keyword>
<feature type="domain" description="Glutamyl/glutaminyl-tRNA synthetase class Ib catalytic" evidence="13">
    <location>
        <begin position="57"/>
        <end position="364"/>
    </location>
</feature>
<dbReference type="NCBIfam" id="TIGR00464">
    <property type="entry name" value="gltX_bact"/>
    <property type="match status" value="1"/>
</dbReference>
<dbReference type="PANTHER" id="PTHR43311">
    <property type="entry name" value="GLUTAMATE--TRNA LIGASE"/>
    <property type="match status" value="1"/>
</dbReference>
<dbReference type="InterPro" id="IPR014729">
    <property type="entry name" value="Rossmann-like_a/b/a_fold"/>
</dbReference>
<dbReference type="EMBL" id="QGML01000161">
    <property type="protein sequence ID" value="TVY93255.1"/>
    <property type="molecule type" value="Genomic_DNA"/>
</dbReference>
<evidence type="ECO:0000256" key="2">
    <source>
        <dbReference type="ARBA" id="ARBA00007894"/>
    </source>
</evidence>
<comment type="caution">
    <text evidence="14">The sequence shown here is derived from an EMBL/GenBank/DDBJ whole genome shotgun (WGS) entry which is preliminary data.</text>
</comment>
<evidence type="ECO:0000256" key="3">
    <source>
        <dbReference type="ARBA" id="ARBA00012835"/>
    </source>
</evidence>
<dbReference type="GO" id="GO:0008270">
    <property type="term" value="F:zinc ion binding"/>
    <property type="evidence" value="ECO:0007669"/>
    <property type="project" value="InterPro"/>
</dbReference>
<keyword evidence="6 11" id="KW-0067">ATP-binding</keyword>
<dbReference type="PRINTS" id="PR00987">
    <property type="entry name" value="TRNASYNTHGLU"/>
</dbReference>
<evidence type="ECO:0000256" key="1">
    <source>
        <dbReference type="ARBA" id="ARBA00004173"/>
    </source>
</evidence>
<reference evidence="14 15" key="1">
    <citation type="submission" date="2018-05" db="EMBL/GenBank/DDBJ databases">
        <title>Genome sequencing and assembly of the regulated plant pathogen Lachnellula willkommii and related sister species for the development of diagnostic species identification markers.</title>
        <authorList>
            <person name="Giroux E."/>
            <person name="Bilodeau G."/>
        </authorList>
    </citation>
    <scope>NUCLEOTIDE SEQUENCE [LARGE SCALE GENOMIC DNA]</scope>
    <source>
        <strain evidence="14 15">CBS 172.35</strain>
    </source>
</reference>
<dbReference type="Gene3D" id="1.10.10.350">
    <property type="match status" value="1"/>
</dbReference>
<evidence type="ECO:0000256" key="11">
    <source>
        <dbReference type="RuleBase" id="RU363037"/>
    </source>
</evidence>
<protein>
    <recommendedName>
        <fullName evidence="10">Glutamate--tRNA ligase, mitochondrial</fullName>
        <ecNumber evidence="3">6.1.1.17</ecNumber>
    </recommendedName>
    <alternativeName>
        <fullName evidence="9">Glutamyl-tRNA synthetase</fullName>
    </alternativeName>
</protein>
<evidence type="ECO:0000256" key="5">
    <source>
        <dbReference type="ARBA" id="ARBA00022741"/>
    </source>
</evidence>
<dbReference type="Proteomes" id="UP000315522">
    <property type="component" value="Unassembled WGS sequence"/>
</dbReference>
<dbReference type="GO" id="GO:0004818">
    <property type="term" value="F:glutamate-tRNA ligase activity"/>
    <property type="evidence" value="ECO:0007669"/>
    <property type="project" value="UniProtKB-EC"/>
</dbReference>
<dbReference type="Gene3D" id="3.40.50.620">
    <property type="entry name" value="HUPs"/>
    <property type="match status" value="1"/>
</dbReference>
<feature type="region of interest" description="Disordered" evidence="12">
    <location>
        <begin position="38"/>
        <end position="58"/>
    </location>
</feature>
<dbReference type="PANTHER" id="PTHR43311:SF2">
    <property type="entry name" value="GLUTAMATE--TRNA LIGASE, MITOCHONDRIAL-RELATED"/>
    <property type="match status" value="1"/>
</dbReference>
<dbReference type="InterPro" id="IPR000924">
    <property type="entry name" value="Glu/Gln-tRNA-synth"/>
</dbReference>
<evidence type="ECO:0000313" key="15">
    <source>
        <dbReference type="Proteomes" id="UP000315522"/>
    </source>
</evidence>
<keyword evidence="7 11" id="KW-0648">Protein biosynthesis</keyword>
<evidence type="ECO:0000256" key="10">
    <source>
        <dbReference type="ARBA" id="ARBA00072917"/>
    </source>
</evidence>
<dbReference type="EC" id="6.1.1.17" evidence="3"/>
<keyword evidence="15" id="KW-1185">Reference proteome</keyword>
<dbReference type="SUPFAM" id="SSF52374">
    <property type="entry name" value="Nucleotidylyl transferase"/>
    <property type="match status" value="1"/>
</dbReference>
<evidence type="ECO:0000256" key="4">
    <source>
        <dbReference type="ARBA" id="ARBA00022598"/>
    </source>
</evidence>
<evidence type="ECO:0000256" key="6">
    <source>
        <dbReference type="ARBA" id="ARBA00022840"/>
    </source>
</evidence>
<dbReference type="AlphaFoldDB" id="A0A559MJX1"/>
<evidence type="ECO:0000259" key="13">
    <source>
        <dbReference type="Pfam" id="PF00749"/>
    </source>
</evidence>
<evidence type="ECO:0000313" key="14">
    <source>
        <dbReference type="EMBL" id="TVY93255.1"/>
    </source>
</evidence>
<evidence type="ECO:0000256" key="9">
    <source>
        <dbReference type="ARBA" id="ARBA00030865"/>
    </source>
</evidence>
<dbReference type="SUPFAM" id="SSF48163">
    <property type="entry name" value="An anticodon-binding domain of class I aminoacyl-tRNA synthetases"/>
    <property type="match status" value="1"/>
</dbReference>
<evidence type="ECO:0000256" key="12">
    <source>
        <dbReference type="SAM" id="MobiDB-lite"/>
    </source>
</evidence>
<feature type="compositionally biased region" description="Basic and acidic residues" evidence="12">
    <location>
        <begin position="612"/>
        <end position="625"/>
    </location>
</feature>
<dbReference type="InterPro" id="IPR049940">
    <property type="entry name" value="GluQ/Sye"/>
</dbReference>
<dbReference type="GO" id="GO:0006424">
    <property type="term" value="P:glutamyl-tRNA aminoacylation"/>
    <property type="evidence" value="ECO:0007669"/>
    <property type="project" value="InterPro"/>
</dbReference>
<proteinExistence type="inferred from homology"/>
<gene>
    <name evidence="14" type="primary">MSE1</name>
    <name evidence="14" type="ORF">LAWI1_G001218</name>
</gene>
<dbReference type="FunFam" id="3.40.50.620:FF:000045">
    <property type="entry name" value="Glutamate--tRNA ligase, mitochondrial"/>
    <property type="match status" value="1"/>
</dbReference>
<organism evidence="14 15">
    <name type="scientific">Lachnellula willkommii</name>
    <dbReference type="NCBI Taxonomy" id="215461"/>
    <lineage>
        <taxon>Eukaryota</taxon>
        <taxon>Fungi</taxon>
        <taxon>Dikarya</taxon>
        <taxon>Ascomycota</taxon>
        <taxon>Pezizomycotina</taxon>
        <taxon>Leotiomycetes</taxon>
        <taxon>Helotiales</taxon>
        <taxon>Lachnaceae</taxon>
        <taxon>Lachnellula</taxon>
    </lineage>
</organism>
<dbReference type="GO" id="GO:0000049">
    <property type="term" value="F:tRNA binding"/>
    <property type="evidence" value="ECO:0007669"/>
    <property type="project" value="InterPro"/>
</dbReference>
<evidence type="ECO:0000256" key="8">
    <source>
        <dbReference type="ARBA" id="ARBA00023146"/>
    </source>
</evidence>
<dbReference type="HAMAP" id="MF_00022">
    <property type="entry name" value="Glu_tRNA_synth_type1"/>
    <property type="match status" value="1"/>
</dbReference>
<keyword evidence="5 11" id="KW-0547">Nucleotide-binding</keyword>
<dbReference type="InterPro" id="IPR004527">
    <property type="entry name" value="Glu-tRNA-ligase_bac/mito"/>
</dbReference>